<proteinExistence type="inferred from homology"/>
<comment type="similarity">
    <text evidence="1 9">Belongs to the glycosyl hydrolase 28 family.</text>
</comment>
<name>A0A9D2QLT4_9FIRM</name>
<dbReference type="InterPro" id="IPR000743">
    <property type="entry name" value="Glyco_hydro_28"/>
</dbReference>
<keyword evidence="6 9" id="KW-0326">Glycosidase</keyword>
<evidence type="ECO:0000256" key="6">
    <source>
        <dbReference type="ARBA" id="ARBA00023295"/>
    </source>
</evidence>
<dbReference type="InterPro" id="IPR011050">
    <property type="entry name" value="Pectin_lyase_fold/virulence"/>
</dbReference>
<dbReference type="Pfam" id="PF00295">
    <property type="entry name" value="Glyco_hydro_28"/>
    <property type="match status" value="1"/>
</dbReference>
<evidence type="ECO:0000256" key="8">
    <source>
        <dbReference type="ARBA" id="ARBA00037278"/>
    </source>
</evidence>
<keyword evidence="4" id="KW-0325">Glycoprotein</keyword>
<dbReference type="AlphaFoldDB" id="A0A9D2QLT4"/>
<evidence type="ECO:0000256" key="2">
    <source>
        <dbReference type="ARBA" id="ARBA00022737"/>
    </source>
</evidence>
<comment type="caution">
    <text evidence="10">The sequence shown here is derived from an EMBL/GenBank/DDBJ whole genome shotgun (WGS) entry which is preliminary data.</text>
</comment>
<dbReference type="Gene3D" id="2.160.20.10">
    <property type="entry name" value="Single-stranded right-handed beta-helix, Pectin lyase-like"/>
    <property type="match status" value="1"/>
</dbReference>
<evidence type="ECO:0000256" key="1">
    <source>
        <dbReference type="ARBA" id="ARBA00008834"/>
    </source>
</evidence>
<dbReference type="GO" id="GO:0004650">
    <property type="term" value="F:polygalacturonase activity"/>
    <property type="evidence" value="ECO:0007669"/>
    <property type="project" value="InterPro"/>
</dbReference>
<evidence type="ECO:0000256" key="9">
    <source>
        <dbReference type="RuleBase" id="RU361169"/>
    </source>
</evidence>
<evidence type="ECO:0000256" key="3">
    <source>
        <dbReference type="ARBA" id="ARBA00022801"/>
    </source>
</evidence>
<evidence type="ECO:0000256" key="7">
    <source>
        <dbReference type="ARBA" id="ARBA00023326"/>
    </source>
</evidence>
<evidence type="ECO:0000313" key="10">
    <source>
        <dbReference type="EMBL" id="HJC88447.1"/>
    </source>
</evidence>
<keyword evidence="7" id="KW-0624">Polysaccharide degradation</keyword>
<dbReference type="SUPFAM" id="SSF51126">
    <property type="entry name" value="Pectin lyase-like"/>
    <property type="match status" value="1"/>
</dbReference>
<evidence type="ECO:0000256" key="4">
    <source>
        <dbReference type="ARBA" id="ARBA00023180"/>
    </source>
</evidence>
<keyword evidence="2" id="KW-0677">Repeat</keyword>
<dbReference type="InterPro" id="IPR012334">
    <property type="entry name" value="Pectin_lyas_fold"/>
</dbReference>
<dbReference type="PANTHER" id="PTHR31736">
    <property type="match status" value="1"/>
</dbReference>
<reference evidence="10" key="2">
    <citation type="submission" date="2021-04" db="EMBL/GenBank/DDBJ databases">
        <authorList>
            <person name="Gilroy R."/>
        </authorList>
    </citation>
    <scope>NUCLEOTIDE SEQUENCE</scope>
    <source>
        <strain evidence="10">ChiBcec1-1630</strain>
    </source>
</reference>
<keyword evidence="5" id="KW-0119">Carbohydrate metabolism</keyword>
<dbReference type="PANTHER" id="PTHR31736:SF9">
    <property type="entry name" value="ENDO-XYLOGALACTURONAN HYDROLASE A-RELATED"/>
    <property type="match status" value="1"/>
</dbReference>
<dbReference type="GO" id="GO:0000272">
    <property type="term" value="P:polysaccharide catabolic process"/>
    <property type="evidence" value="ECO:0007669"/>
    <property type="project" value="UniProtKB-KW"/>
</dbReference>
<keyword evidence="3 9" id="KW-0378">Hydrolase</keyword>
<dbReference type="EMBL" id="DWVS01000271">
    <property type="protein sequence ID" value="HJC88447.1"/>
    <property type="molecule type" value="Genomic_DNA"/>
</dbReference>
<evidence type="ECO:0000256" key="5">
    <source>
        <dbReference type="ARBA" id="ARBA00023277"/>
    </source>
</evidence>
<comment type="function">
    <text evidence="8">Pectinolytic enzyme involved in the degradation of xylogalacturonan (xga), a galacturonan backbone heavily substituted with xylose, and which is one important component of the hairy regions of pectin. Activity requires a galacturonic acid backbone substituted with xylose.</text>
</comment>
<gene>
    <name evidence="10" type="ORF">H9926_10580</name>
</gene>
<evidence type="ECO:0000313" key="11">
    <source>
        <dbReference type="Proteomes" id="UP000823922"/>
    </source>
</evidence>
<sequence length="723" mass="81457">MNYKVYQDDTELKIRTASIYPSPYLENRKMEYVQFPVSGTTFLTVRSAAAVHSAVIRPLSLGLKPELKDGTIRIRLDGPVKFSLEINGSCRDNLLVLAEKPAYEDAPGCWEKEKEEGRLLYFPAGVHDAGILTVTQDDTVVYLEEGAYVNGKLDLDHCDRVTVCGYGVLTMEKYPLEMRNVYQRCVNAMYCKDLTIRDITIMDSNDWSLRINGCENVLVDNVKIIGCRGNSDGVDVCGSRNVLVQGVFTRVWDDSLVVKALDTGDVENVVFRNCILWNDFARPMEVGVELRADHVRGVRFENIDVLHSPTGYPLMGIHHGDRARVEDIVFDNIRIEDAPGAQLFDIRIAPSYWNRDNRMGDIRNITFSNIQVNGRPGLDRLLSDSRLQGYSAQHDIQGVRFEKIKILGKTVHDAESCGLLCLEHVNGVAFRKDPEAEPLSMIRTRLETDGPFTLQEDGSYAGTVVLSLTNPSQEEREKKIRLEISPAHLGEYDRSERTVRLPAGKEVRIACPVRLSAGKYVLALQSEDPEIRCAWQYLALDCVLREWEEKKAVCLPFVNYFGERPGSLRMGIRNDRLHLSSELLKREDCSLILHAAQPVPRQEGEAVFSVEETDFGVVPAVLYRNGGYEAAPQLRCPLEITLVFKNEPKVKEIRSVTVPGGCGEAEVELSQLGLEPDTKHFWLEAELRLPELEKYRYPCTLFHSVTPLTAAHMYGNCVVEPTE</sequence>
<reference evidence="10" key="1">
    <citation type="journal article" date="2021" name="PeerJ">
        <title>Extensive microbial diversity within the chicken gut microbiome revealed by metagenomics and culture.</title>
        <authorList>
            <person name="Gilroy R."/>
            <person name="Ravi A."/>
            <person name="Getino M."/>
            <person name="Pursley I."/>
            <person name="Horton D.L."/>
            <person name="Alikhan N.F."/>
            <person name="Baker D."/>
            <person name="Gharbi K."/>
            <person name="Hall N."/>
            <person name="Watson M."/>
            <person name="Adriaenssens E.M."/>
            <person name="Foster-Nyarko E."/>
            <person name="Jarju S."/>
            <person name="Secka A."/>
            <person name="Antonio M."/>
            <person name="Oren A."/>
            <person name="Chaudhuri R.R."/>
            <person name="La Ragione R."/>
            <person name="Hildebrand F."/>
            <person name="Pallen M.J."/>
        </authorList>
    </citation>
    <scope>NUCLEOTIDE SEQUENCE</scope>
    <source>
        <strain evidence="10">ChiBcec1-1630</strain>
    </source>
</reference>
<accession>A0A9D2QLT4</accession>
<protein>
    <submittedName>
        <fullName evidence="10">Uncharacterized protein</fullName>
    </submittedName>
</protein>
<dbReference type="Proteomes" id="UP000823922">
    <property type="component" value="Unassembled WGS sequence"/>
</dbReference>
<organism evidence="10 11">
    <name type="scientific">Candidatus Eisenbergiella intestinigallinarum</name>
    <dbReference type="NCBI Taxonomy" id="2838549"/>
    <lineage>
        <taxon>Bacteria</taxon>
        <taxon>Bacillati</taxon>
        <taxon>Bacillota</taxon>
        <taxon>Clostridia</taxon>
        <taxon>Lachnospirales</taxon>
        <taxon>Lachnospiraceae</taxon>
        <taxon>Eisenbergiella</taxon>
    </lineage>
</organism>